<accession>A0ABC8KD72</accession>
<evidence type="ECO:0000313" key="2">
    <source>
        <dbReference type="Proteomes" id="UP001642260"/>
    </source>
</evidence>
<protein>
    <submittedName>
        <fullName evidence="1">Uncharacterized protein</fullName>
    </submittedName>
</protein>
<gene>
    <name evidence="1" type="ORF">ERUC_LOCUS22668</name>
</gene>
<name>A0ABC8KD72_ERUVS</name>
<dbReference type="AlphaFoldDB" id="A0ABC8KD72"/>
<keyword evidence="2" id="KW-1185">Reference proteome</keyword>
<reference evidence="1 2" key="1">
    <citation type="submission" date="2022-03" db="EMBL/GenBank/DDBJ databases">
        <authorList>
            <person name="Macdonald S."/>
            <person name="Ahmed S."/>
            <person name="Newling K."/>
        </authorList>
    </citation>
    <scope>NUCLEOTIDE SEQUENCE [LARGE SCALE GENOMIC DNA]</scope>
</reference>
<dbReference type="Proteomes" id="UP001642260">
    <property type="component" value="Unassembled WGS sequence"/>
</dbReference>
<organism evidence="1 2">
    <name type="scientific">Eruca vesicaria subsp. sativa</name>
    <name type="common">Garden rocket</name>
    <name type="synonym">Eruca sativa</name>
    <dbReference type="NCBI Taxonomy" id="29727"/>
    <lineage>
        <taxon>Eukaryota</taxon>
        <taxon>Viridiplantae</taxon>
        <taxon>Streptophyta</taxon>
        <taxon>Embryophyta</taxon>
        <taxon>Tracheophyta</taxon>
        <taxon>Spermatophyta</taxon>
        <taxon>Magnoliopsida</taxon>
        <taxon>eudicotyledons</taxon>
        <taxon>Gunneridae</taxon>
        <taxon>Pentapetalae</taxon>
        <taxon>rosids</taxon>
        <taxon>malvids</taxon>
        <taxon>Brassicales</taxon>
        <taxon>Brassicaceae</taxon>
        <taxon>Brassiceae</taxon>
        <taxon>Eruca</taxon>
    </lineage>
</organism>
<proteinExistence type="predicted"/>
<sequence>MHLRFTPRKYMSVIRDPILNCSPWRKLSFFICIRADSIDEGCIPLLRSRSNPNPYTNPLAPFLSDMEAARDFLRNGPFFWSSFTPKRVPRALGHFLSDSRVAEDVDSEFDDRILLCHVPLRGAEAESFKGKGVDLSGIDFSIDDSVLPEWDPNLAFGDDSGSSDLPLPDFDWFFADLPTDLDPPPLGEEWRRLEAVAEGSHMINGGLNILSSDLEEGNKEAMVYHFKAGKEEKDLAHMQKEVLERESRLARDHARAISRAETRGRREVVAVMS</sequence>
<comment type="caution">
    <text evidence="1">The sequence shown here is derived from an EMBL/GenBank/DDBJ whole genome shotgun (WGS) entry which is preliminary data.</text>
</comment>
<dbReference type="EMBL" id="CAKOAT010224043">
    <property type="protein sequence ID" value="CAH8356913.1"/>
    <property type="molecule type" value="Genomic_DNA"/>
</dbReference>
<evidence type="ECO:0000313" key="1">
    <source>
        <dbReference type="EMBL" id="CAH8356913.1"/>
    </source>
</evidence>